<evidence type="ECO:0000256" key="3">
    <source>
        <dbReference type="ARBA" id="ARBA00004857"/>
    </source>
</evidence>
<keyword evidence="8 11" id="KW-0570">Pentose shunt</keyword>
<keyword evidence="7 11" id="KW-0808">Transferase</keyword>
<dbReference type="HAMAP" id="MF_00493">
    <property type="entry name" value="Transaldolase_2"/>
    <property type="match status" value="1"/>
</dbReference>
<dbReference type="OrthoDB" id="9809101at2"/>
<dbReference type="SUPFAM" id="SSF51569">
    <property type="entry name" value="Aldolase"/>
    <property type="match status" value="1"/>
</dbReference>
<keyword evidence="9 11" id="KW-0704">Schiff base</keyword>
<dbReference type="eggNOG" id="COG0176">
    <property type="taxonomic scope" value="Bacteria"/>
</dbReference>
<dbReference type="InterPro" id="IPR013785">
    <property type="entry name" value="Aldolase_TIM"/>
</dbReference>
<dbReference type="EC" id="2.2.1.2" evidence="5 11"/>
<proteinExistence type="inferred from homology"/>
<dbReference type="STRING" id="1357400.HMPREF2086_01132"/>
<dbReference type="GO" id="GO:0005737">
    <property type="term" value="C:cytoplasm"/>
    <property type="evidence" value="ECO:0007669"/>
    <property type="project" value="UniProtKB-SubCell"/>
</dbReference>
<dbReference type="GO" id="GO:0006098">
    <property type="term" value="P:pentose-phosphate shunt"/>
    <property type="evidence" value="ECO:0007669"/>
    <property type="project" value="UniProtKB-UniRule"/>
</dbReference>
<evidence type="ECO:0000256" key="11">
    <source>
        <dbReference type="HAMAP-Rule" id="MF_00493"/>
    </source>
</evidence>
<evidence type="ECO:0000256" key="9">
    <source>
        <dbReference type="ARBA" id="ARBA00023270"/>
    </source>
</evidence>
<evidence type="ECO:0000256" key="2">
    <source>
        <dbReference type="ARBA" id="ARBA00004496"/>
    </source>
</evidence>
<dbReference type="GO" id="GO:0004801">
    <property type="term" value="F:transaldolase activity"/>
    <property type="evidence" value="ECO:0007669"/>
    <property type="project" value="UniProtKB-UniRule"/>
</dbReference>
<comment type="similarity">
    <text evidence="4 11">Belongs to the transaldolase family. Type 2 subfamily.</text>
</comment>
<dbReference type="PIRSF" id="PIRSF036915">
    <property type="entry name" value="Trnald_Bac_Plnt"/>
    <property type="match status" value="1"/>
</dbReference>
<dbReference type="PROSITE" id="PS01054">
    <property type="entry name" value="TRANSALDOLASE_1"/>
    <property type="match status" value="1"/>
</dbReference>
<dbReference type="Proteomes" id="UP000018731">
    <property type="component" value="Unassembled WGS sequence"/>
</dbReference>
<dbReference type="InterPro" id="IPR018225">
    <property type="entry name" value="Transaldolase_AS"/>
</dbReference>
<dbReference type="HOGENOM" id="CLU_050771_1_0_7"/>
<dbReference type="PANTHER" id="PTHR10683">
    <property type="entry name" value="TRANSALDOLASE"/>
    <property type="match status" value="1"/>
</dbReference>
<comment type="catalytic activity">
    <reaction evidence="10 11">
        <text>D-sedoheptulose 7-phosphate + D-glyceraldehyde 3-phosphate = D-erythrose 4-phosphate + beta-D-fructose 6-phosphate</text>
        <dbReference type="Rhea" id="RHEA:17053"/>
        <dbReference type="ChEBI" id="CHEBI:16897"/>
        <dbReference type="ChEBI" id="CHEBI:57483"/>
        <dbReference type="ChEBI" id="CHEBI:57634"/>
        <dbReference type="ChEBI" id="CHEBI:59776"/>
        <dbReference type="EC" id="2.2.1.2"/>
    </reaction>
</comment>
<dbReference type="InterPro" id="IPR004732">
    <property type="entry name" value="Transaldolase_2"/>
</dbReference>
<comment type="caution">
    <text evidence="12">The sequence shown here is derived from an EMBL/GenBank/DDBJ whole genome shotgun (WGS) entry which is preliminary data.</text>
</comment>
<reference evidence="12 13" key="1">
    <citation type="journal article" date="2014" name="Genome Announc.">
        <title>Draft genome sequences of six enterohepatic helicobacter species isolated from humans and one from rhesus macaques.</title>
        <authorList>
            <person name="Shen Z."/>
            <person name="Sheh A."/>
            <person name="Young S.K."/>
            <person name="Abouelliel A."/>
            <person name="Ward D.V."/>
            <person name="Earl A.M."/>
            <person name="Fox J.G."/>
        </authorList>
    </citation>
    <scope>NUCLEOTIDE SEQUENCE [LARGE SCALE GENOMIC DNA]</scope>
    <source>
        <strain evidence="12 13">MIT 99-5501</strain>
    </source>
</reference>
<evidence type="ECO:0000256" key="5">
    <source>
        <dbReference type="ARBA" id="ARBA00013151"/>
    </source>
</evidence>
<evidence type="ECO:0000256" key="1">
    <source>
        <dbReference type="ARBA" id="ARBA00003518"/>
    </source>
</evidence>
<evidence type="ECO:0000256" key="10">
    <source>
        <dbReference type="ARBA" id="ARBA00048810"/>
    </source>
</evidence>
<accession>V8C7E0</accession>
<dbReference type="InterPro" id="IPR001585">
    <property type="entry name" value="TAL/FSA"/>
</dbReference>
<feature type="active site" description="Schiff-base intermediate with substrate" evidence="11">
    <location>
        <position position="132"/>
    </location>
</feature>
<comment type="pathway">
    <text evidence="3 11">Carbohydrate degradation; pentose phosphate pathway; D-glyceraldehyde 3-phosphate and beta-D-fructose 6-phosphate from D-ribose 5-phosphate and D-xylulose 5-phosphate (non-oxidative stage): step 2/3.</text>
</comment>
<comment type="subcellular location">
    <subcellularLocation>
        <location evidence="2 11">Cytoplasm</location>
    </subcellularLocation>
</comment>
<keyword evidence="6 11" id="KW-0963">Cytoplasm</keyword>
<dbReference type="AlphaFoldDB" id="V8C7E0"/>
<name>V8C7E0_9HELI</name>
<comment type="function">
    <text evidence="1 11">Transaldolase is important for the balance of metabolites in the pentose-phosphate pathway.</text>
</comment>
<evidence type="ECO:0000313" key="12">
    <source>
        <dbReference type="EMBL" id="ETD23333.1"/>
    </source>
</evidence>
<sequence>MSSKELKDFSLWCDFVEREFLECEFGRLLEQGKFVGATSNPSIFASAIGTSGAYKDDLEKLKGKNAKEKYEKLAIADIALAADKLEPLYRANKDCGFISIEIDPMLCDDVSASVSEGRRLYESIGKENVMIKVPATQAGYAIMGELAKAGIHINATLIFSQEQARQCATVLNENLRDEARGVISVFVSRFDSVVDTSSQAHLIKSCFVDSFAHLLDSGESSAKSSADFAPCPALGALNAFACYDEIEQVANPHIRTLFASTGAKLEGLPKDYYITNLVAPHCVNTAPLATIEAFWERANSANGVERIFRWQSEQGSGQGSKQVGEQGKKALESIAKLNLGGKTLSQIQNALLSNGLQAFKDAFLQMLKGLENR</sequence>
<evidence type="ECO:0000313" key="13">
    <source>
        <dbReference type="Proteomes" id="UP000018731"/>
    </source>
</evidence>
<dbReference type="EMBL" id="AZJI01000005">
    <property type="protein sequence ID" value="ETD23333.1"/>
    <property type="molecule type" value="Genomic_DNA"/>
</dbReference>
<dbReference type="GO" id="GO:0005975">
    <property type="term" value="P:carbohydrate metabolic process"/>
    <property type="evidence" value="ECO:0007669"/>
    <property type="project" value="InterPro"/>
</dbReference>
<protein>
    <recommendedName>
        <fullName evidence="5 11">Transaldolase</fullName>
        <ecNumber evidence="5 11">2.2.1.2</ecNumber>
    </recommendedName>
</protein>
<dbReference type="Pfam" id="PF00923">
    <property type="entry name" value="TAL_FSA"/>
    <property type="match status" value="1"/>
</dbReference>
<dbReference type="RefSeq" id="WP_023927858.1">
    <property type="nucleotide sequence ID" value="NZ_KI669454.1"/>
</dbReference>
<dbReference type="PATRIC" id="fig|1357400.3.peg.1539"/>
<dbReference type="Gene3D" id="3.20.20.70">
    <property type="entry name" value="Aldolase class I"/>
    <property type="match status" value="1"/>
</dbReference>
<evidence type="ECO:0000256" key="6">
    <source>
        <dbReference type="ARBA" id="ARBA00022490"/>
    </source>
</evidence>
<evidence type="ECO:0000256" key="4">
    <source>
        <dbReference type="ARBA" id="ARBA00008426"/>
    </source>
</evidence>
<dbReference type="PANTHER" id="PTHR10683:SF31">
    <property type="entry name" value="TRANSALDOLASE"/>
    <property type="match status" value="1"/>
</dbReference>
<evidence type="ECO:0000256" key="8">
    <source>
        <dbReference type="ARBA" id="ARBA00023126"/>
    </source>
</evidence>
<evidence type="ECO:0000256" key="7">
    <source>
        <dbReference type="ARBA" id="ARBA00022679"/>
    </source>
</evidence>
<gene>
    <name evidence="11" type="primary">tal</name>
    <name evidence="12" type="ORF">HMPREF2086_01132</name>
</gene>
<organism evidence="12 13">
    <name type="scientific">Helicobacter macacae MIT 99-5501</name>
    <dbReference type="NCBI Taxonomy" id="1357400"/>
    <lineage>
        <taxon>Bacteria</taxon>
        <taxon>Pseudomonadati</taxon>
        <taxon>Campylobacterota</taxon>
        <taxon>Epsilonproteobacteria</taxon>
        <taxon>Campylobacterales</taxon>
        <taxon>Helicobacteraceae</taxon>
        <taxon>Helicobacter</taxon>
    </lineage>
</organism>
<keyword evidence="13" id="KW-1185">Reference proteome</keyword>
<dbReference type="UniPathway" id="UPA00115">
    <property type="reaction ID" value="UER00414"/>
</dbReference>